<dbReference type="GO" id="GO:0046872">
    <property type="term" value="F:metal ion binding"/>
    <property type="evidence" value="ECO:0007669"/>
    <property type="project" value="InterPro"/>
</dbReference>
<comment type="cofactor">
    <cofactor evidence="1">
        <name>Fe cation</name>
        <dbReference type="ChEBI" id="CHEBI:24875"/>
    </cofactor>
</comment>
<dbReference type="AlphaFoldDB" id="A0A562BKJ5"/>
<dbReference type="Gene3D" id="1.20.1090.10">
    <property type="entry name" value="Dehydroquinate synthase-like - alpha domain"/>
    <property type="match status" value="1"/>
</dbReference>
<dbReference type="InterPro" id="IPR039697">
    <property type="entry name" value="Alcohol_dehydrogenase_Fe"/>
</dbReference>
<keyword evidence="4" id="KW-0520">NAD</keyword>
<feature type="domain" description="Alcohol dehydrogenase iron-type/glycerol dehydrogenase GldA" evidence="5">
    <location>
        <begin position="13"/>
        <end position="190"/>
    </location>
</feature>
<sequence length="388" mass="41577">MLHGTFRYLALERVHYGKPARQAVAEEAEARHAARVVVVTSRSLNRNTTLVSDAIAALGSRVVHVFDECVEHTPRESALKLAGVLRDNGADLVVTIGGGTAIDTVKVALICLAEEVRSIESFDRCHVRVDADGRRTVPDLAAPPCRQIAVPTTLSGAEFSDLAGCTDLRSGQKHHYTAGLIGPAAVILDPAMTLHTPESLWLSTGIRALDHAIESLCSIEPQPLTDATSLRGVELLARGLPRSQTAPDDLDARLDCQLAVWLTSTGINRVPYGASHGIGHVLGATAGVPHGITSCVLLPAVLRYNVEATRTAQRQLARALGDEHAEPAALVAALVAGLGLPARLRDVNVRRDQFADIAAKALRNPWVRTNPRPIDRPEHVMEILEAAW</sequence>
<dbReference type="SUPFAM" id="SSF56796">
    <property type="entry name" value="Dehydroquinate synthase-like"/>
    <property type="match status" value="1"/>
</dbReference>
<evidence type="ECO:0000259" key="6">
    <source>
        <dbReference type="Pfam" id="PF25137"/>
    </source>
</evidence>
<dbReference type="GO" id="GO:0004022">
    <property type="term" value="F:alcohol dehydrogenase (NAD+) activity"/>
    <property type="evidence" value="ECO:0007669"/>
    <property type="project" value="TreeGrafter"/>
</dbReference>
<dbReference type="EMBL" id="VLJN01000017">
    <property type="protein sequence ID" value="TWG85601.1"/>
    <property type="molecule type" value="Genomic_DNA"/>
</dbReference>
<proteinExistence type="inferred from homology"/>
<keyword evidence="3" id="KW-0560">Oxidoreductase</keyword>
<dbReference type="Pfam" id="PF25137">
    <property type="entry name" value="ADH_Fe_C"/>
    <property type="match status" value="1"/>
</dbReference>
<dbReference type="CDD" id="cd08192">
    <property type="entry name" value="MAR-like"/>
    <property type="match status" value="1"/>
</dbReference>
<gene>
    <name evidence="7" type="ORF">L602_002400000470</name>
</gene>
<evidence type="ECO:0000313" key="7">
    <source>
        <dbReference type="EMBL" id="TWG85601.1"/>
    </source>
</evidence>
<dbReference type="InterPro" id="IPR001670">
    <property type="entry name" value="ADH_Fe/GldA"/>
</dbReference>
<reference evidence="7 8" key="1">
    <citation type="submission" date="2019-07" db="EMBL/GenBank/DDBJ databases">
        <title>Genome sequencing of lignin-degrading bacterial isolates.</title>
        <authorList>
            <person name="Gladden J."/>
        </authorList>
    </citation>
    <scope>NUCLEOTIDE SEQUENCE [LARGE SCALE GENOMIC DNA]</scope>
    <source>
        <strain evidence="7 8">J11</strain>
    </source>
</reference>
<evidence type="ECO:0000259" key="5">
    <source>
        <dbReference type="Pfam" id="PF00465"/>
    </source>
</evidence>
<accession>A0A562BKJ5</accession>
<keyword evidence="8" id="KW-1185">Reference proteome</keyword>
<dbReference type="PROSITE" id="PS00060">
    <property type="entry name" value="ADH_IRON_2"/>
    <property type="match status" value="1"/>
</dbReference>
<dbReference type="InterPro" id="IPR018211">
    <property type="entry name" value="ADH_Fe_CS"/>
</dbReference>
<name>A0A562BKJ5_9BURK</name>
<comment type="similarity">
    <text evidence="2">Belongs to the iron-containing alcohol dehydrogenase family.</text>
</comment>
<dbReference type="Pfam" id="PF00465">
    <property type="entry name" value="Fe-ADH"/>
    <property type="match status" value="1"/>
</dbReference>
<evidence type="ECO:0000256" key="4">
    <source>
        <dbReference type="ARBA" id="ARBA00023027"/>
    </source>
</evidence>
<dbReference type="InterPro" id="IPR056798">
    <property type="entry name" value="ADH_Fe_C"/>
</dbReference>
<evidence type="ECO:0000256" key="3">
    <source>
        <dbReference type="ARBA" id="ARBA00023002"/>
    </source>
</evidence>
<evidence type="ECO:0000256" key="2">
    <source>
        <dbReference type="ARBA" id="ARBA00007358"/>
    </source>
</evidence>
<dbReference type="PANTHER" id="PTHR11496:SF102">
    <property type="entry name" value="ALCOHOL DEHYDROGENASE 4"/>
    <property type="match status" value="1"/>
</dbReference>
<evidence type="ECO:0000313" key="8">
    <source>
        <dbReference type="Proteomes" id="UP000318141"/>
    </source>
</evidence>
<comment type="caution">
    <text evidence="7">The sequence shown here is derived from an EMBL/GenBank/DDBJ whole genome shotgun (WGS) entry which is preliminary data.</text>
</comment>
<dbReference type="Gene3D" id="3.40.50.1970">
    <property type="match status" value="1"/>
</dbReference>
<feature type="domain" description="Fe-containing alcohol dehydrogenase-like C-terminal" evidence="6">
    <location>
        <begin position="203"/>
        <end position="388"/>
    </location>
</feature>
<evidence type="ECO:0000256" key="1">
    <source>
        <dbReference type="ARBA" id="ARBA00001962"/>
    </source>
</evidence>
<dbReference type="Proteomes" id="UP000318141">
    <property type="component" value="Unassembled WGS sequence"/>
</dbReference>
<protein>
    <submittedName>
        <fullName evidence="7">Alcohol dehydrogenase class IV</fullName>
    </submittedName>
</protein>
<dbReference type="PANTHER" id="PTHR11496">
    <property type="entry name" value="ALCOHOL DEHYDROGENASE"/>
    <property type="match status" value="1"/>
</dbReference>
<organism evidence="7 8">
    <name type="scientific">Cupriavidus gilardii J11</name>
    <dbReference type="NCBI Taxonomy" id="936133"/>
    <lineage>
        <taxon>Bacteria</taxon>
        <taxon>Pseudomonadati</taxon>
        <taxon>Pseudomonadota</taxon>
        <taxon>Betaproteobacteria</taxon>
        <taxon>Burkholderiales</taxon>
        <taxon>Burkholderiaceae</taxon>
        <taxon>Cupriavidus</taxon>
    </lineage>
</organism>